<comment type="similarity">
    <text evidence="2">Belongs to the FLZ family.</text>
</comment>
<feature type="zinc finger region" description="FLZ-type" evidence="5">
    <location>
        <begin position="48"/>
        <end position="92"/>
    </location>
</feature>
<accession>A0ABC9HBR0</accession>
<evidence type="ECO:0000313" key="8">
    <source>
        <dbReference type="EMBL" id="CAM0151268.1"/>
    </source>
</evidence>
<protein>
    <recommendedName>
        <fullName evidence="7">FLZ-type domain-containing protein</fullName>
    </recommendedName>
</protein>
<evidence type="ECO:0000259" key="7">
    <source>
        <dbReference type="PROSITE" id="PS51795"/>
    </source>
</evidence>
<evidence type="ECO:0000256" key="2">
    <source>
        <dbReference type="ARBA" id="ARBA00009374"/>
    </source>
</evidence>
<organism evidence="8 9">
    <name type="scientific">Urochloa decumbens</name>
    <dbReference type="NCBI Taxonomy" id="240449"/>
    <lineage>
        <taxon>Eukaryota</taxon>
        <taxon>Viridiplantae</taxon>
        <taxon>Streptophyta</taxon>
        <taxon>Embryophyta</taxon>
        <taxon>Tracheophyta</taxon>
        <taxon>Spermatophyta</taxon>
        <taxon>Magnoliopsida</taxon>
        <taxon>Liliopsida</taxon>
        <taxon>Poales</taxon>
        <taxon>Poaceae</taxon>
        <taxon>PACMAD clade</taxon>
        <taxon>Panicoideae</taxon>
        <taxon>Panicodae</taxon>
        <taxon>Paniceae</taxon>
        <taxon>Melinidinae</taxon>
        <taxon>Urochloa</taxon>
    </lineage>
</organism>
<reference evidence="8" key="1">
    <citation type="submission" date="2024-10" db="EMBL/GenBank/DDBJ databases">
        <authorList>
            <person name="Ryan C."/>
        </authorList>
    </citation>
    <scope>NUCLEOTIDE SEQUENCE [LARGE SCALE GENOMIC DNA]</scope>
</reference>
<proteinExistence type="inferred from homology"/>
<evidence type="ECO:0000256" key="3">
    <source>
        <dbReference type="ARBA" id="ARBA00022490"/>
    </source>
</evidence>
<evidence type="ECO:0000313" key="9">
    <source>
        <dbReference type="Proteomes" id="UP001497457"/>
    </source>
</evidence>
<dbReference type="EMBL" id="CAXIPR030004510">
    <property type="protein sequence ID" value="CAM0151268.1"/>
    <property type="molecule type" value="Genomic_DNA"/>
</dbReference>
<dbReference type="GO" id="GO:0005737">
    <property type="term" value="C:cytoplasm"/>
    <property type="evidence" value="ECO:0007669"/>
    <property type="project" value="UniProtKB-SubCell"/>
</dbReference>
<keyword evidence="3" id="KW-0963">Cytoplasm</keyword>
<comment type="caution">
    <text evidence="8">The sequence shown here is derived from an EMBL/GenBank/DDBJ whole genome shotgun (WGS) entry which is preliminary data.</text>
</comment>
<dbReference type="PANTHER" id="PTHR33059:SF76">
    <property type="entry name" value="FCS-LIKE ZINC FINGER 7"/>
    <property type="match status" value="1"/>
</dbReference>
<dbReference type="PANTHER" id="PTHR33059">
    <property type="entry name" value="FCS-LIKE ZINC FINGER 5"/>
    <property type="match status" value="1"/>
</dbReference>
<evidence type="ECO:0000256" key="5">
    <source>
        <dbReference type="PROSITE-ProRule" id="PRU01131"/>
    </source>
</evidence>
<gene>
    <name evidence="8" type="ORF">URODEC1_LOCUS124259</name>
</gene>
<dbReference type="AlphaFoldDB" id="A0ABC9HBR0"/>
<comment type="subcellular location">
    <subcellularLocation>
        <location evidence="1">Cytoplasm</location>
    </subcellularLocation>
</comment>
<feature type="compositionally biased region" description="Basic and acidic residues" evidence="6">
    <location>
        <begin position="10"/>
        <end position="23"/>
    </location>
</feature>
<dbReference type="PROSITE" id="PS51795">
    <property type="entry name" value="ZF_FLZ"/>
    <property type="match status" value="1"/>
</dbReference>
<evidence type="ECO:0000256" key="4">
    <source>
        <dbReference type="ARBA" id="ARBA00022723"/>
    </source>
</evidence>
<keyword evidence="9" id="KW-1185">Reference proteome</keyword>
<feature type="region of interest" description="Disordered" evidence="6">
    <location>
        <begin position="1"/>
        <end position="32"/>
    </location>
</feature>
<dbReference type="Pfam" id="PF04570">
    <property type="entry name" value="zf-FLZ"/>
    <property type="match status" value="1"/>
</dbReference>
<feature type="domain" description="FLZ-type" evidence="7">
    <location>
        <begin position="48"/>
        <end position="92"/>
    </location>
</feature>
<evidence type="ECO:0000256" key="6">
    <source>
        <dbReference type="SAM" id="MobiDB-lite"/>
    </source>
</evidence>
<dbReference type="InterPro" id="IPR007650">
    <property type="entry name" value="Zf-FLZ_dom"/>
</dbReference>
<sequence>MATTPSMFQKLDRMAETGNRGESHGSNTEASICVHSVPPGNMQMQPLHFLQHCGSCNRALGQEADIYIYKGESAFCSIECREKRMRTDNARRKRNHPS</sequence>
<evidence type="ECO:0000256" key="1">
    <source>
        <dbReference type="ARBA" id="ARBA00004496"/>
    </source>
</evidence>
<name>A0ABC9HBR0_9POAL</name>
<dbReference type="Proteomes" id="UP001497457">
    <property type="component" value="Unassembled WGS sequence"/>
</dbReference>
<dbReference type="GO" id="GO:0046872">
    <property type="term" value="F:metal ion binding"/>
    <property type="evidence" value="ECO:0007669"/>
    <property type="project" value="UniProtKB-KW"/>
</dbReference>
<keyword evidence="4" id="KW-0479">Metal-binding</keyword>